<organism evidence="2 3">
    <name type="scientific">Heterodera trifolii</name>
    <dbReference type="NCBI Taxonomy" id="157864"/>
    <lineage>
        <taxon>Eukaryota</taxon>
        <taxon>Metazoa</taxon>
        <taxon>Ecdysozoa</taxon>
        <taxon>Nematoda</taxon>
        <taxon>Chromadorea</taxon>
        <taxon>Rhabditida</taxon>
        <taxon>Tylenchina</taxon>
        <taxon>Tylenchomorpha</taxon>
        <taxon>Tylenchoidea</taxon>
        <taxon>Heteroderidae</taxon>
        <taxon>Heteroderinae</taxon>
        <taxon>Heterodera</taxon>
    </lineage>
</organism>
<evidence type="ECO:0008006" key="4">
    <source>
        <dbReference type="Google" id="ProtNLM"/>
    </source>
</evidence>
<proteinExistence type="predicted"/>
<evidence type="ECO:0000313" key="2">
    <source>
        <dbReference type="EMBL" id="KAL3093621.1"/>
    </source>
</evidence>
<feature type="compositionally biased region" description="Acidic residues" evidence="1">
    <location>
        <begin position="207"/>
        <end position="218"/>
    </location>
</feature>
<name>A0ABD2JSN0_9BILA</name>
<protein>
    <recommendedName>
        <fullName evidence="4">BED-type domain-containing protein</fullName>
    </recommendedName>
</protein>
<sequence length="442" mass="49198">MLMPSPTKHHKKFLLPSTAMKMRRKCSFNPAWQHQYAFVRRSKKGNGFFYCAYCEKDINVQTMGISAVKSHIDNNKHRQMEQQQIAMSAALGNAENGAIVVAHQQQQQQYQMNNNHNCNATVGGVKVEEPPSLQQLHQQLFASSSHDMQMAASTSTVGEEAAAENVHHNNQYLQQSAEGGGKISDFDDGSDNELFISTTTNNNANDGDNDDEEEEEEGKEAIPWHWGGKYGKCFEQIVKDGTLVAKVRKLHQLAAESGIFDHSQEGIFDGMMPEAVGTALVEERTPIVIPFRRRLMTTEMMPSTSAQQKMRSQSVEDDTLNEDEQLAHFDWNKQKIELQILEAELIQKQLSNFQRCTELGIPARVHLPVGIVPSGSQSATGWNRRFATFSNAHALQHSSERQRHMPHGHADEGTRDNGGIAGMFAAAGDDGTPCDFVAFADI</sequence>
<dbReference type="Proteomes" id="UP001620626">
    <property type="component" value="Unassembled WGS sequence"/>
</dbReference>
<dbReference type="AlphaFoldDB" id="A0ABD2JSN0"/>
<keyword evidence="3" id="KW-1185">Reference proteome</keyword>
<comment type="caution">
    <text evidence="2">The sequence shown here is derived from an EMBL/GenBank/DDBJ whole genome shotgun (WGS) entry which is preliminary data.</text>
</comment>
<gene>
    <name evidence="2" type="ORF">niasHT_026659</name>
</gene>
<evidence type="ECO:0000256" key="1">
    <source>
        <dbReference type="SAM" id="MobiDB-lite"/>
    </source>
</evidence>
<accession>A0ABD2JSN0</accession>
<dbReference type="EMBL" id="JBICBT010000910">
    <property type="protein sequence ID" value="KAL3093621.1"/>
    <property type="molecule type" value="Genomic_DNA"/>
</dbReference>
<evidence type="ECO:0000313" key="3">
    <source>
        <dbReference type="Proteomes" id="UP001620626"/>
    </source>
</evidence>
<reference evidence="2 3" key="1">
    <citation type="submission" date="2024-10" db="EMBL/GenBank/DDBJ databases">
        <authorList>
            <person name="Kim D."/>
        </authorList>
    </citation>
    <scope>NUCLEOTIDE SEQUENCE [LARGE SCALE GENOMIC DNA]</scope>
    <source>
        <strain evidence="2">BH-2024</strain>
    </source>
</reference>
<feature type="region of interest" description="Disordered" evidence="1">
    <location>
        <begin position="178"/>
        <end position="220"/>
    </location>
</feature>